<feature type="compositionally biased region" description="Polar residues" evidence="5">
    <location>
        <begin position="420"/>
        <end position="432"/>
    </location>
</feature>
<feature type="compositionally biased region" description="Basic and acidic residues" evidence="5">
    <location>
        <begin position="211"/>
        <end position="241"/>
    </location>
</feature>
<dbReference type="AlphaFoldDB" id="A0A423W3I6"/>
<dbReference type="InterPro" id="IPR053238">
    <property type="entry name" value="RING-H2_zinc_finger"/>
</dbReference>
<comment type="caution">
    <text evidence="7">The sequence shown here is derived from an EMBL/GenBank/DDBJ whole genome shotgun (WGS) entry which is preliminary data.</text>
</comment>
<keyword evidence="8" id="KW-1185">Reference proteome</keyword>
<feature type="domain" description="RING-type" evidence="6">
    <location>
        <begin position="92"/>
        <end position="140"/>
    </location>
</feature>
<feature type="region of interest" description="Disordered" evidence="5">
    <location>
        <begin position="387"/>
        <end position="457"/>
    </location>
</feature>
<keyword evidence="3" id="KW-0862">Zinc</keyword>
<feature type="region of interest" description="Disordered" evidence="5">
    <location>
        <begin position="181"/>
        <end position="301"/>
    </location>
</feature>
<dbReference type="InterPro" id="IPR001841">
    <property type="entry name" value="Znf_RING"/>
</dbReference>
<feature type="region of interest" description="Disordered" evidence="5">
    <location>
        <begin position="315"/>
        <end position="340"/>
    </location>
</feature>
<evidence type="ECO:0000256" key="3">
    <source>
        <dbReference type="ARBA" id="ARBA00022833"/>
    </source>
</evidence>
<keyword evidence="1" id="KW-0479">Metal-binding</keyword>
<dbReference type="PROSITE" id="PS50089">
    <property type="entry name" value="ZF_RING_2"/>
    <property type="match status" value="1"/>
</dbReference>
<dbReference type="STRING" id="252740.A0A423W3I6"/>
<dbReference type="SUPFAM" id="SSF57850">
    <property type="entry name" value="RING/U-box"/>
    <property type="match status" value="1"/>
</dbReference>
<dbReference type="CDD" id="cd16448">
    <property type="entry name" value="RING-H2"/>
    <property type="match status" value="1"/>
</dbReference>
<dbReference type="PANTHER" id="PTHR14155">
    <property type="entry name" value="RING FINGER DOMAIN-CONTAINING"/>
    <property type="match status" value="1"/>
</dbReference>
<name>A0A423W3I6_CYTCH</name>
<dbReference type="PANTHER" id="PTHR14155:SF627">
    <property type="entry name" value="OS06G0192800 PROTEIN"/>
    <property type="match status" value="1"/>
</dbReference>
<sequence length="457" mass="50396">MVHWEFLLEHLPEGTLLHHLPLSGLSGLGHVQDQDQMETTVKLRDRRIRAWMTIATLRRAVRVGNKPASAVFGKPKFCPVEASTLPESERTCVICYNEFGVASPEGVSETPLRLPKCKHVFGNHCILKWFEESDSCPYCRDKLPSENAALSREAIRRMLQIARGSGLPLPRGMQTFRRPMQTLRRDSSMPDMFDQTGVRQRGSQAQVNTPQHRDGTAAGERRSPPEDSSDNQRRQRPRHEPSYSVSAAGRGSRPGNFLPGLPVTGPDNQQGHSPATTTSQQQSPVRQQFSPSNSNIQPQHGHQFNDFWARRAQTLHTSQQQQPNFQHTPNFSHQPQASSVGSATLAPLPFMQQAPPFSNYMPPINGSGNNGTIPRAGNYQTYHNPVGSSNLQHPMSAELPPGASFPGPPPPQPAAFYQQLSQLGQFQSASYPPSNPGPELGRHGLGIAGPGNYYTPN</sequence>
<feature type="compositionally biased region" description="Polar residues" evidence="5">
    <location>
        <begin position="197"/>
        <end position="210"/>
    </location>
</feature>
<protein>
    <recommendedName>
        <fullName evidence="6">RING-type domain-containing protein</fullName>
    </recommendedName>
</protein>
<feature type="compositionally biased region" description="Polar residues" evidence="5">
    <location>
        <begin position="266"/>
        <end position="301"/>
    </location>
</feature>
<evidence type="ECO:0000256" key="5">
    <source>
        <dbReference type="SAM" id="MobiDB-lite"/>
    </source>
</evidence>
<reference evidence="7 8" key="1">
    <citation type="submission" date="2015-09" db="EMBL/GenBank/DDBJ databases">
        <title>Host preference determinants of Valsa canker pathogens revealed by comparative genomics.</title>
        <authorList>
            <person name="Yin Z."/>
            <person name="Huang L."/>
        </authorList>
    </citation>
    <scope>NUCLEOTIDE SEQUENCE [LARGE SCALE GENOMIC DNA]</scope>
    <source>
        <strain evidence="7 8">YSFL</strain>
    </source>
</reference>
<evidence type="ECO:0000256" key="1">
    <source>
        <dbReference type="ARBA" id="ARBA00022723"/>
    </source>
</evidence>
<keyword evidence="2 4" id="KW-0863">Zinc-finger</keyword>
<organism evidence="7 8">
    <name type="scientific">Cytospora chrysosperma</name>
    <name type="common">Cytospora canker fungus</name>
    <name type="synonym">Sphaeria chrysosperma</name>
    <dbReference type="NCBI Taxonomy" id="252740"/>
    <lineage>
        <taxon>Eukaryota</taxon>
        <taxon>Fungi</taxon>
        <taxon>Dikarya</taxon>
        <taxon>Ascomycota</taxon>
        <taxon>Pezizomycotina</taxon>
        <taxon>Sordariomycetes</taxon>
        <taxon>Sordariomycetidae</taxon>
        <taxon>Diaporthales</taxon>
        <taxon>Cytosporaceae</taxon>
        <taxon>Cytospora</taxon>
    </lineage>
</organism>
<evidence type="ECO:0000256" key="4">
    <source>
        <dbReference type="PROSITE-ProRule" id="PRU00175"/>
    </source>
</evidence>
<evidence type="ECO:0000259" key="6">
    <source>
        <dbReference type="PROSITE" id="PS50089"/>
    </source>
</evidence>
<dbReference type="Pfam" id="PF13639">
    <property type="entry name" value="zf-RING_2"/>
    <property type="match status" value="1"/>
</dbReference>
<dbReference type="SMART" id="SM00184">
    <property type="entry name" value="RING"/>
    <property type="match status" value="1"/>
</dbReference>
<dbReference type="OrthoDB" id="8062037at2759"/>
<gene>
    <name evidence="7" type="ORF">VSDG_04846</name>
</gene>
<evidence type="ECO:0000313" key="7">
    <source>
        <dbReference type="EMBL" id="ROV97889.1"/>
    </source>
</evidence>
<evidence type="ECO:0000313" key="8">
    <source>
        <dbReference type="Proteomes" id="UP000284375"/>
    </source>
</evidence>
<evidence type="ECO:0000256" key="2">
    <source>
        <dbReference type="ARBA" id="ARBA00022771"/>
    </source>
</evidence>
<proteinExistence type="predicted"/>
<dbReference type="EMBL" id="LJZO01000015">
    <property type="protein sequence ID" value="ROV97889.1"/>
    <property type="molecule type" value="Genomic_DNA"/>
</dbReference>
<dbReference type="InterPro" id="IPR013083">
    <property type="entry name" value="Znf_RING/FYVE/PHD"/>
</dbReference>
<accession>A0A423W3I6</accession>
<dbReference type="Gene3D" id="3.30.40.10">
    <property type="entry name" value="Zinc/RING finger domain, C3HC4 (zinc finger)"/>
    <property type="match status" value="1"/>
</dbReference>
<dbReference type="GO" id="GO:0008270">
    <property type="term" value="F:zinc ion binding"/>
    <property type="evidence" value="ECO:0007669"/>
    <property type="project" value="UniProtKB-KW"/>
</dbReference>
<dbReference type="Proteomes" id="UP000284375">
    <property type="component" value="Unassembled WGS sequence"/>
</dbReference>